<gene>
    <name evidence="1" type="ORF">GOC74_05765</name>
</gene>
<name>A0A847U1C6_9EURY</name>
<dbReference type="InterPro" id="IPR011991">
    <property type="entry name" value="ArsR-like_HTH"/>
</dbReference>
<dbReference type="EMBL" id="WOYG01000001">
    <property type="protein sequence ID" value="NLV09433.1"/>
    <property type="molecule type" value="Genomic_DNA"/>
</dbReference>
<dbReference type="Gene3D" id="1.10.10.10">
    <property type="entry name" value="Winged helix-like DNA-binding domain superfamily/Winged helix DNA-binding domain"/>
    <property type="match status" value="1"/>
</dbReference>
<organism evidence="1 2">
    <name type="scientific">Halomicrobium mukohataei</name>
    <dbReference type="NCBI Taxonomy" id="57705"/>
    <lineage>
        <taxon>Archaea</taxon>
        <taxon>Methanobacteriati</taxon>
        <taxon>Methanobacteriota</taxon>
        <taxon>Stenosarchaea group</taxon>
        <taxon>Halobacteria</taxon>
        <taxon>Halobacteriales</taxon>
        <taxon>Haloarculaceae</taxon>
        <taxon>Halomicrobium</taxon>
    </lineage>
</organism>
<sequence>MSSDPGDVFRAFEDELADSPPSAKLVTKVLAHEGQLTQSQLAEETMLSKRTTRYALSELEEAGVVTSEVSFMDARQSLYSTVTTDE</sequence>
<dbReference type="CDD" id="cd00090">
    <property type="entry name" value="HTH_ARSR"/>
    <property type="match status" value="1"/>
</dbReference>
<dbReference type="InterPro" id="IPR036388">
    <property type="entry name" value="WH-like_DNA-bd_sf"/>
</dbReference>
<dbReference type="Pfam" id="PF13412">
    <property type="entry name" value="HTH_24"/>
    <property type="match status" value="1"/>
</dbReference>
<evidence type="ECO:0000313" key="1">
    <source>
        <dbReference type="EMBL" id="NLV09433.1"/>
    </source>
</evidence>
<evidence type="ECO:0000313" key="2">
    <source>
        <dbReference type="Proteomes" id="UP000608662"/>
    </source>
</evidence>
<dbReference type="AlphaFoldDB" id="A0A847U1C6"/>
<accession>A0A847U1C6</accession>
<dbReference type="Proteomes" id="UP000608662">
    <property type="component" value="Unassembled WGS sequence"/>
</dbReference>
<proteinExistence type="predicted"/>
<dbReference type="OrthoDB" id="350804at2157"/>
<comment type="caution">
    <text evidence="1">The sequence shown here is derived from an EMBL/GenBank/DDBJ whole genome shotgun (WGS) entry which is preliminary data.</text>
</comment>
<protein>
    <submittedName>
        <fullName evidence="1">Winged helix-turn-helix transcriptional regulator</fullName>
    </submittedName>
</protein>
<dbReference type="RefSeq" id="WP_170093301.1">
    <property type="nucleotide sequence ID" value="NZ_WOYG01000001.1"/>
</dbReference>
<dbReference type="InterPro" id="IPR036390">
    <property type="entry name" value="WH_DNA-bd_sf"/>
</dbReference>
<dbReference type="SUPFAM" id="SSF46785">
    <property type="entry name" value="Winged helix' DNA-binding domain"/>
    <property type="match status" value="1"/>
</dbReference>
<reference evidence="1" key="1">
    <citation type="submission" date="2019-12" db="EMBL/GenBank/DDBJ databases">
        <title>Whole-genome sequence of Halomicrobium mukohataei pws1.</title>
        <authorList>
            <person name="Verma D.K."/>
            <person name="Gopal K."/>
            <person name="Prasad E.S."/>
        </authorList>
    </citation>
    <scope>NUCLEOTIDE SEQUENCE</scope>
    <source>
        <strain evidence="1">Pws1</strain>
    </source>
</reference>